<protein>
    <submittedName>
        <fullName evidence="1">Uncharacterized protein</fullName>
    </submittedName>
</protein>
<sequence length="68" mass="8010">MKKTNVLILFGENEVRQYENTNKLDGLIENISKFKFDTENEKKSFLLGLRTGIGWQEFIIIEELLNVF</sequence>
<dbReference type="AlphaFoldDB" id="A0A553DTY9"/>
<dbReference type="EMBL" id="VJZT01000017">
    <property type="protein sequence ID" value="TRX36238.1"/>
    <property type="molecule type" value="Genomic_DNA"/>
</dbReference>
<accession>A0A553DTY9</accession>
<dbReference type="Proteomes" id="UP000316371">
    <property type="component" value="Unassembled WGS sequence"/>
</dbReference>
<evidence type="ECO:0000313" key="1">
    <source>
        <dbReference type="EMBL" id="TRX36238.1"/>
    </source>
</evidence>
<proteinExistence type="predicted"/>
<evidence type="ECO:0000313" key="2">
    <source>
        <dbReference type="Proteomes" id="UP000316371"/>
    </source>
</evidence>
<reference evidence="1 2" key="1">
    <citation type="submission" date="2019-07" db="EMBL/GenBank/DDBJ databases">
        <title>Novel species of Flavobacterium.</title>
        <authorList>
            <person name="Liu Q."/>
            <person name="Xin Y.-H."/>
        </authorList>
    </citation>
    <scope>NUCLEOTIDE SEQUENCE [LARGE SCALE GENOMIC DNA]</scope>
    <source>
        <strain evidence="1 2">LB1R34</strain>
    </source>
</reference>
<name>A0A553DTY9_9FLAO</name>
<keyword evidence="2" id="KW-1185">Reference proteome</keyword>
<dbReference type="RefSeq" id="WP_144257343.1">
    <property type="nucleotide sequence ID" value="NZ_VJZT01000017.1"/>
</dbReference>
<dbReference type="OrthoDB" id="1366767at2"/>
<organism evidence="1 2">
    <name type="scientific">Flavobacterium restrictum</name>
    <dbReference type="NCBI Taxonomy" id="2594428"/>
    <lineage>
        <taxon>Bacteria</taxon>
        <taxon>Pseudomonadati</taxon>
        <taxon>Bacteroidota</taxon>
        <taxon>Flavobacteriia</taxon>
        <taxon>Flavobacteriales</taxon>
        <taxon>Flavobacteriaceae</taxon>
        <taxon>Flavobacterium</taxon>
    </lineage>
</organism>
<comment type="caution">
    <text evidence="1">The sequence shown here is derived from an EMBL/GenBank/DDBJ whole genome shotgun (WGS) entry which is preliminary data.</text>
</comment>
<gene>
    <name evidence="1" type="ORF">FNW21_13815</name>
</gene>